<protein>
    <submittedName>
        <fullName evidence="1">Uncharacterized protein</fullName>
    </submittedName>
</protein>
<sequence length="108" mass="12346">MAGAAPSAKQLAQKLGTLSNTWVRDPFRPNIQLSEFLQSLSRHPRLTPQAVQAAATLHKGEIKRTYPLSDKMLHPPSTPKYYDRLLEGYQKSQQGIARPWWKVFFGIW</sequence>
<dbReference type="AlphaFoldDB" id="A0A8H5BPV9"/>
<proteinExistence type="predicted"/>
<evidence type="ECO:0000313" key="2">
    <source>
        <dbReference type="Proteomes" id="UP000541558"/>
    </source>
</evidence>
<dbReference type="Proteomes" id="UP000541558">
    <property type="component" value="Unassembled WGS sequence"/>
</dbReference>
<gene>
    <name evidence="1" type="ORF">D9611_000947</name>
</gene>
<comment type="caution">
    <text evidence="1">The sequence shown here is derived from an EMBL/GenBank/DDBJ whole genome shotgun (WGS) entry which is preliminary data.</text>
</comment>
<evidence type="ECO:0000313" key="1">
    <source>
        <dbReference type="EMBL" id="KAF5326408.1"/>
    </source>
</evidence>
<accession>A0A8H5BPV9</accession>
<dbReference type="OrthoDB" id="2107880at2759"/>
<keyword evidence="2" id="KW-1185">Reference proteome</keyword>
<organism evidence="1 2">
    <name type="scientific">Ephemerocybe angulata</name>
    <dbReference type="NCBI Taxonomy" id="980116"/>
    <lineage>
        <taxon>Eukaryota</taxon>
        <taxon>Fungi</taxon>
        <taxon>Dikarya</taxon>
        <taxon>Basidiomycota</taxon>
        <taxon>Agaricomycotina</taxon>
        <taxon>Agaricomycetes</taxon>
        <taxon>Agaricomycetidae</taxon>
        <taxon>Agaricales</taxon>
        <taxon>Agaricineae</taxon>
        <taxon>Psathyrellaceae</taxon>
        <taxon>Ephemerocybe</taxon>
    </lineage>
</organism>
<name>A0A8H5BPV9_9AGAR</name>
<dbReference type="EMBL" id="JAACJK010000163">
    <property type="protein sequence ID" value="KAF5326408.1"/>
    <property type="molecule type" value="Genomic_DNA"/>
</dbReference>
<reference evidence="1 2" key="1">
    <citation type="journal article" date="2020" name="ISME J.">
        <title>Uncovering the hidden diversity of litter-decomposition mechanisms in mushroom-forming fungi.</title>
        <authorList>
            <person name="Floudas D."/>
            <person name="Bentzer J."/>
            <person name="Ahren D."/>
            <person name="Johansson T."/>
            <person name="Persson P."/>
            <person name="Tunlid A."/>
        </authorList>
    </citation>
    <scope>NUCLEOTIDE SEQUENCE [LARGE SCALE GENOMIC DNA]</scope>
    <source>
        <strain evidence="1 2">CBS 175.51</strain>
    </source>
</reference>
<dbReference type="Pfam" id="PF20180">
    <property type="entry name" value="UQCC2_CBP6"/>
    <property type="match status" value="1"/>
</dbReference>